<evidence type="ECO:0000313" key="7">
    <source>
        <dbReference type="EMBL" id="GAA2899525.1"/>
    </source>
</evidence>
<name>A0ABN3W6N5_9ACTN</name>
<dbReference type="EMBL" id="BAAAVI010000065">
    <property type="protein sequence ID" value="GAA2899525.1"/>
    <property type="molecule type" value="Genomic_DNA"/>
</dbReference>
<evidence type="ECO:0000256" key="5">
    <source>
        <dbReference type="SAM" id="MobiDB-lite"/>
    </source>
</evidence>
<keyword evidence="4" id="KW-0067">ATP-binding</keyword>
<dbReference type="Proteomes" id="UP001500831">
    <property type="component" value="Unassembled WGS sequence"/>
</dbReference>
<protein>
    <recommendedName>
        <fullName evidence="6">ABC transporter domain-containing protein</fullName>
    </recommendedName>
</protein>
<dbReference type="Pfam" id="PF00005">
    <property type="entry name" value="ABC_tran"/>
    <property type="match status" value="1"/>
</dbReference>
<organism evidence="7 8">
    <name type="scientific">Streptosporangium fragile</name>
    <dbReference type="NCBI Taxonomy" id="46186"/>
    <lineage>
        <taxon>Bacteria</taxon>
        <taxon>Bacillati</taxon>
        <taxon>Actinomycetota</taxon>
        <taxon>Actinomycetes</taxon>
        <taxon>Streptosporangiales</taxon>
        <taxon>Streptosporangiaceae</taxon>
        <taxon>Streptosporangium</taxon>
    </lineage>
</organism>
<comment type="caution">
    <text evidence="7">The sequence shown here is derived from an EMBL/GenBank/DDBJ whole genome shotgun (WGS) entry which is preliminary data.</text>
</comment>
<dbReference type="InterPro" id="IPR027417">
    <property type="entry name" value="P-loop_NTPase"/>
</dbReference>
<dbReference type="Gene3D" id="3.40.50.300">
    <property type="entry name" value="P-loop containing nucleotide triphosphate hydrolases"/>
    <property type="match status" value="1"/>
</dbReference>
<dbReference type="PANTHER" id="PTHR43790">
    <property type="entry name" value="CARBOHYDRATE TRANSPORT ATP-BINDING PROTEIN MG119-RELATED"/>
    <property type="match status" value="1"/>
</dbReference>
<dbReference type="InterPro" id="IPR003439">
    <property type="entry name" value="ABC_transporter-like_ATP-bd"/>
</dbReference>
<dbReference type="InterPro" id="IPR050107">
    <property type="entry name" value="ABC_carbohydrate_import_ATPase"/>
</dbReference>
<proteinExistence type="predicted"/>
<feature type="region of interest" description="Disordered" evidence="5">
    <location>
        <begin position="50"/>
        <end position="76"/>
    </location>
</feature>
<dbReference type="SUPFAM" id="SSF52540">
    <property type="entry name" value="P-loop containing nucleoside triphosphate hydrolases"/>
    <property type="match status" value="1"/>
</dbReference>
<evidence type="ECO:0000256" key="3">
    <source>
        <dbReference type="ARBA" id="ARBA00022741"/>
    </source>
</evidence>
<evidence type="ECO:0000256" key="2">
    <source>
        <dbReference type="ARBA" id="ARBA00022737"/>
    </source>
</evidence>
<keyword evidence="2" id="KW-0677">Repeat</keyword>
<evidence type="ECO:0000256" key="4">
    <source>
        <dbReference type="ARBA" id="ARBA00022840"/>
    </source>
</evidence>
<evidence type="ECO:0000259" key="6">
    <source>
        <dbReference type="Pfam" id="PF00005"/>
    </source>
</evidence>
<sequence>MFVMRGIVKQFPGVRPLEGVDLDVRAGEGHCLLGRNGAGTSTLIKTLAGARQPDEGTVTVGGREGDPPEPAGPGQP</sequence>
<evidence type="ECO:0000256" key="1">
    <source>
        <dbReference type="ARBA" id="ARBA00022448"/>
    </source>
</evidence>
<feature type="domain" description="ABC transporter" evidence="6">
    <location>
        <begin position="17"/>
        <end position="64"/>
    </location>
</feature>
<keyword evidence="8" id="KW-1185">Reference proteome</keyword>
<accession>A0ABN3W6N5</accession>
<evidence type="ECO:0000313" key="8">
    <source>
        <dbReference type="Proteomes" id="UP001500831"/>
    </source>
</evidence>
<reference evidence="7 8" key="1">
    <citation type="journal article" date="2019" name="Int. J. Syst. Evol. Microbiol.">
        <title>The Global Catalogue of Microorganisms (GCM) 10K type strain sequencing project: providing services to taxonomists for standard genome sequencing and annotation.</title>
        <authorList>
            <consortium name="The Broad Institute Genomics Platform"/>
            <consortium name="The Broad Institute Genome Sequencing Center for Infectious Disease"/>
            <person name="Wu L."/>
            <person name="Ma J."/>
        </authorList>
    </citation>
    <scope>NUCLEOTIDE SEQUENCE [LARGE SCALE GENOMIC DNA]</scope>
    <source>
        <strain evidence="7 8">JCM 6242</strain>
    </source>
</reference>
<keyword evidence="1" id="KW-0813">Transport</keyword>
<keyword evidence="3" id="KW-0547">Nucleotide-binding</keyword>
<dbReference type="PANTHER" id="PTHR43790:SF9">
    <property type="entry name" value="GALACTOFURANOSE TRANSPORTER ATP-BINDING PROTEIN YTFR"/>
    <property type="match status" value="1"/>
</dbReference>
<gene>
    <name evidence="7" type="ORF">GCM10010517_65070</name>
</gene>